<organism evidence="1 2">
    <name type="scientific">Ruminococcus turbiniformis</name>
    <dbReference type="NCBI Taxonomy" id="2881258"/>
    <lineage>
        <taxon>Bacteria</taxon>
        <taxon>Bacillati</taxon>
        <taxon>Bacillota</taxon>
        <taxon>Clostridia</taxon>
        <taxon>Eubacteriales</taxon>
        <taxon>Oscillospiraceae</taxon>
        <taxon>Ruminococcus</taxon>
    </lineage>
</organism>
<comment type="caution">
    <text evidence="1">The sequence shown here is derived from an EMBL/GenBank/DDBJ whole genome shotgun (WGS) entry which is preliminary data.</text>
</comment>
<dbReference type="EMBL" id="JAJEQX010000032">
    <property type="protein sequence ID" value="MCC2255688.1"/>
    <property type="molecule type" value="Genomic_DNA"/>
</dbReference>
<name>A0ABS8G271_9FIRM</name>
<dbReference type="RefSeq" id="WP_227708680.1">
    <property type="nucleotide sequence ID" value="NZ_JAJEQX010000032.1"/>
</dbReference>
<protein>
    <submittedName>
        <fullName evidence="1">Uncharacterized protein</fullName>
    </submittedName>
</protein>
<evidence type="ECO:0000313" key="1">
    <source>
        <dbReference type="EMBL" id="MCC2255688.1"/>
    </source>
</evidence>
<proteinExistence type="predicted"/>
<sequence length="141" mass="16240">MIFERRIIPDLMKLDTQKEYINIQEIENRRFMYSPKEKALILGVQYPNDAPLISSHAEELADAGITNNYDSYVRGWVGTGKEYPAGVIHFAPNVVPQNASLMERAFDTIEMFKDNGALPDTVIRGFGRTWERKFSDIFTYN</sequence>
<gene>
    <name evidence="1" type="ORF">LKD70_14935</name>
</gene>
<dbReference type="Proteomes" id="UP001198151">
    <property type="component" value="Unassembled WGS sequence"/>
</dbReference>
<evidence type="ECO:0000313" key="2">
    <source>
        <dbReference type="Proteomes" id="UP001198151"/>
    </source>
</evidence>
<reference evidence="1 2" key="1">
    <citation type="submission" date="2021-10" db="EMBL/GenBank/DDBJ databases">
        <title>Anaerobic single-cell dispensing facilitates the cultivation of human gut bacteria.</title>
        <authorList>
            <person name="Afrizal A."/>
        </authorList>
    </citation>
    <scope>NUCLEOTIDE SEQUENCE [LARGE SCALE GENOMIC DNA]</scope>
    <source>
        <strain evidence="1 2">CLA-AA-H200</strain>
    </source>
</reference>
<accession>A0ABS8G271</accession>
<keyword evidence="2" id="KW-1185">Reference proteome</keyword>